<protein>
    <submittedName>
        <fullName evidence="1">Uncharacterized protein</fullName>
    </submittedName>
</protein>
<dbReference type="AlphaFoldDB" id="A0AAV3RJ57"/>
<dbReference type="PANTHER" id="PTHR33116">
    <property type="entry name" value="REVERSE TRANSCRIPTASE ZINC-BINDING DOMAIN-CONTAINING PROTEIN-RELATED-RELATED"/>
    <property type="match status" value="1"/>
</dbReference>
<name>A0AAV3RJ57_LITER</name>
<gene>
    <name evidence="1" type="ORF">LIER_28971</name>
</gene>
<reference evidence="1 2" key="1">
    <citation type="submission" date="2024-01" db="EMBL/GenBank/DDBJ databases">
        <title>The complete chloroplast genome sequence of Lithospermum erythrorhizon: insights into the phylogenetic relationship among Boraginaceae species and the maternal lineages of purple gromwells.</title>
        <authorList>
            <person name="Okada T."/>
            <person name="Watanabe K."/>
        </authorList>
    </citation>
    <scope>NUCLEOTIDE SEQUENCE [LARGE SCALE GENOMIC DNA]</scope>
</reference>
<sequence>MQFLDHYQTVSGQLVSIEKNSYIISNKASPPARCNIMQRTTNCRKSATPFSYLGIPIYKGKKQIFLFEDVLTALPVYYLQVTQMPTQVHQQIERIFNKFLWDGTPWCKWSVACAPFEEGGLNLISLQDIHTTFMHKAWLRLREGKCLWSQFMLDKYCRKHHPRLAPVHPAHSRVWKNLHKVRDSAEDMIRWQLGEGVSLYDVLREGVNKD</sequence>
<dbReference type="Proteomes" id="UP001454036">
    <property type="component" value="Unassembled WGS sequence"/>
</dbReference>
<keyword evidence="2" id="KW-1185">Reference proteome</keyword>
<dbReference type="PANTHER" id="PTHR33116:SF80">
    <property type="entry name" value="REVERSE TRANSCRIPTASE ZINC-BINDING DOMAIN-CONTAINING PROTEIN"/>
    <property type="match status" value="1"/>
</dbReference>
<evidence type="ECO:0000313" key="1">
    <source>
        <dbReference type="EMBL" id="GAA0175875.1"/>
    </source>
</evidence>
<proteinExistence type="predicted"/>
<accession>A0AAV3RJ57</accession>
<comment type="caution">
    <text evidence="1">The sequence shown here is derived from an EMBL/GenBank/DDBJ whole genome shotgun (WGS) entry which is preliminary data.</text>
</comment>
<organism evidence="1 2">
    <name type="scientific">Lithospermum erythrorhizon</name>
    <name type="common">Purple gromwell</name>
    <name type="synonym">Lithospermum officinale var. erythrorhizon</name>
    <dbReference type="NCBI Taxonomy" id="34254"/>
    <lineage>
        <taxon>Eukaryota</taxon>
        <taxon>Viridiplantae</taxon>
        <taxon>Streptophyta</taxon>
        <taxon>Embryophyta</taxon>
        <taxon>Tracheophyta</taxon>
        <taxon>Spermatophyta</taxon>
        <taxon>Magnoliopsida</taxon>
        <taxon>eudicotyledons</taxon>
        <taxon>Gunneridae</taxon>
        <taxon>Pentapetalae</taxon>
        <taxon>asterids</taxon>
        <taxon>lamiids</taxon>
        <taxon>Boraginales</taxon>
        <taxon>Boraginaceae</taxon>
        <taxon>Boraginoideae</taxon>
        <taxon>Lithospermeae</taxon>
        <taxon>Lithospermum</taxon>
    </lineage>
</organism>
<dbReference type="EMBL" id="BAABME010009822">
    <property type="protein sequence ID" value="GAA0175875.1"/>
    <property type="molecule type" value="Genomic_DNA"/>
</dbReference>
<evidence type="ECO:0000313" key="2">
    <source>
        <dbReference type="Proteomes" id="UP001454036"/>
    </source>
</evidence>